<protein>
    <submittedName>
        <fullName evidence="2">Putative secreted peptide</fullName>
    </submittedName>
</protein>
<dbReference type="AlphaFoldDB" id="A0A2M3ZTD4"/>
<keyword evidence="1" id="KW-0472">Membrane</keyword>
<keyword evidence="1" id="KW-0812">Transmembrane</keyword>
<feature type="transmembrane region" description="Helical" evidence="1">
    <location>
        <begin position="12"/>
        <end position="32"/>
    </location>
</feature>
<evidence type="ECO:0000256" key="1">
    <source>
        <dbReference type="SAM" id="Phobius"/>
    </source>
</evidence>
<organism evidence="2">
    <name type="scientific">Anopheles braziliensis</name>
    <dbReference type="NCBI Taxonomy" id="58242"/>
    <lineage>
        <taxon>Eukaryota</taxon>
        <taxon>Metazoa</taxon>
        <taxon>Ecdysozoa</taxon>
        <taxon>Arthropoda</taxon>
        <taxon>Hexapoda</taxon>
        <taxon>Insecta</taxon>
        <taxon>Pterygota</taxon>
        <taxon>Neoptera</taxon>
        <taxon>Endopterygota</taxon>
        <taxon>Diptera</taxon>
        <taxon>Nematocera</taxon>
        <taxon>Culicoidea</taxon>
        <taxon>Culicidae</taxon>
        <taxon>Anophelinae</taxon>
        <taxon>Anopheles</taxon>
    </lineage>
</organism>
<feature type="transmembrane region" description="Helical" evidence="1">
    <location>
        <begin position="52"/>
        <end position="72"/>
    </location>
</feature>
<evidence type="ECO:0000313" key="2">
    <source>
        <dbReference type="EMBL" id="MBW31801.1"/>
    </source>
</evidence>
<proteinExistence type="predicted"/>
<dbReference type="EMBL" id="GGFM01011050">
    <property type="protein sequence ID" value="MBW31801.1"/>
    <property type="molecule type" value="Transcribed_RNA"/>
</dbReference>
<accession>A0A2M3ZTD4</accession>
<reference evidence="2" key="1">
    <citation type="submission" date="2018-01" db="EMBL/GenBank/DDBJ databases">
        <title>An insight into the sialome of Amazonian anophelines.</title>
        <authorList>
            <person name="Ribeiro J.M."/>
            <person name="Scarpassa V."/>
            <person name="Calvo E."/>
        </authorList>
    </citation>
    <scope>NUCLEOTIDE SEQUENCE</scope>
    <source>
        <tissue evidence="2">Salivary glands</tissue>
    </source>
</reference>
<sequence length="77" mass="8557">MYAAPLNAPKRVLCWLIGWLNVKFALSPGMVLGQQSDCVCVSLNGSTALYHYRSLSFSLPPVSLFLVIYSSYSYNFS</sequence>
<name>A0A2M3ZTD4_9DIPT</name>
<keyword evidence="1" id="KW-1133">Transmembrane helix</keyword>